<evidence type="ECO:0000256" key="3">
    <source>
        <dbReference type="SAM" id="Coils"/>
    </source>
</evidence>
<feature type="domain" description="NPH3" evidence="5">
    <location>
        <begin position="205"/>
        <end position="459"/>
    </location>
</feature>
<dbReference type="InterPro" id="IPR027356">
    <property type="entry name" value="NPH3_dom"/>
</dbReference>
<dbReference type="EMBL" id="JARAOO010000010">
    <property type="protein sequence ID" value="KAJ7954503.1"/>
    <property type="molecule type" value="Genomic_DNA"/>
</dbReference>
<dbReference type="AlphaFoldDB" id="A0AAD7LAZ9"/>
<gene>
    <name evidence="6" type="ORF">O6P43_026075</name>
</gene>
<feature type="coiled-coil region" evidence="3">
    <location>
        <begin position="472"/>
        <end position="506"/>
    </location>
</feature>
<dbReference type="PANTHER" id="PTHR32370">
    <property type="entry name" value="OS12G0117600 PROTEIN"/>
    <property type="match status" value="1"/>
</dbReference>
<keyword evidence="3" id="KW-0175">Coiled coil</keyword>
<evidence type="ECO:0000256" key="2">
    <source>
        <dbReference type="PROSITE-ProRule" id="PRU00982"/>
    </source>
</evidence>
<accession>A0AAD7LAZ9</accession>
<dbReference type="InterPro" id="IPR043454">
    <property type="entry name" value="NPH3/RPT2-like"/>
</dbReference>
<feature type="region of interest" description="Disordered" evidence="4">
    <location>
        <begin position="170"/>
        <end position="197"/>
    </location>
</feature>
<evidence type="ECO:0000313" key="6">
    <source>
        <dbReference type="EMBL" id="KAJ7954503.1"/>
    </source>
</evidence>
<keyword evidence="7" id="KW-1185">Reference proteome</keyword>
<evidence type="ECO:0000313" key="7">
    <source>
        <dbReference type="Proteomes" id="UP001163823"/>
    </source>
</evidence>
<reference evidence="6" key="1">
    <citation type="journal article" date="2023" name="Science">
        <title>Elucidation of the pathway for biosynthesis of saponin adjuvants from the soapbark tree.</title>
        <authorList>
            <person name="Reed J."/>
            <person name="Orme A."/>
            <person name="El-Demerdash A."/>
            <person name="Owen C."/>
            <person name="Martin L.B.B."/>
            <person name="Misra R.C."/>
            <person name="Kikuchi S."/>
            <person name="Rejzek M."/>
            <person name="Martin A.C."/>
            <person name="Harkess A."/>
            <person name="Leebens-Mack J."/>
            <person name="Louveau T."/>
            <person name="Stephenson M.J."/>
            <person name="Osbourn A."/>
        </authorList>
    </citation>
    <scope>NUCLEOTIDE SEQUENCE</scope>
    <source>
        <strain evidence="6">S10</strain>
    </source>
</reference>
<organism evidence="6 7">
    <name type="scientific">Quillaja saponaria</name>
    <name type="common">Soap bark tree</name>
    <dbReference type="NCBI Taxonomy" id="32244"/>
    <lineage>
        <taxon>Eukaryota</taxon>
        <taxon>Viridiplantae</taxon>
        <taxon>Streptophyta</taxon>
        <taxon>Embryophyta</taxon>
        <taxon>Tracheophyta</taxon>
        <taxon>Spermatophyta</taxon>
        <taxon>Magnoliopsida</taxon>
        <taxon>eudicotyledons</taxon>
        <taxon>Gunneridae</taxon>
        <taxon>Pentapetalae</taxon>
        <taxon>rosids</taxon>
        <taxon>fabids</taxon>
        <taxon>Fabales</taxon>
        <taxon>Quillajaceae</taxon>
        <taxon>Quillaja</taxon>
    </lineage>
</organism>
<evidence type="ECO:0000256" key="4">
    <source>
        <dbReference type="SAM" id="MobiDB-lite"/>
    </source>
</evidence>
<keyword evidence="1" id="KW-0833">Ubl conjugation pathway</keyword>
<proteinExistence type="inferred from homology"/>
<evidence type="ECO:0000259" key="5">
    <source>
        <dbReference type="PROSITE" id="PS51649"/>
    </source>
</evidence>
<sequence length="546" mass="61867">MTQFCEVHINGQHTFFVNEFDLQKVVSKYSEELKKIINQHKRKSQTKKIYIKIDNFPGGPNGFELVSRFCYNNGKITITVSNISLLHCCAAFLGMTESIASNNLLQQTETFLGKIFYGKWNDILLSLKKCESFYSYADSSGLLQKLICALLAKIAELSDINQLITTPTLYPSSSSSPETNSLTRSSSSSITTPETLNKSCSSSKAWWFDDLTVLPPKIMEKVVQSLGAYGTDNNNLTLTRFLLHYLKTATHTPNLKTEYTGLAETATYGVIFVGKKAFSCRGLFWVLRIVSNFGLNRDCKVGLEKLIGGMLEQATLDDLLVPSHDRGVYDVNLVLRLIRVFVENNDGPDGVCLQKLMQVGRSIDKYLSEISPDQNLKITKFLGLAESLPDSSRDCFDGVYRAIDIYLESHPTLPFDERSRLCRCLNFQKLSLEASKDLAKNPRIPPRIAVQALLSQQSKIPTNQFVVERINLDSFSEEKEDMTENLQRMKWRVVELEKLCREMKGKMSRLFGHNVLNTTARTRVLPRILLTDLQICFFFNCKVFSM</sequence>
<dbReference type="Pfam" id="PF03000">
    <property type="entry name" value="NPH3"/>
    <property type="match status" value="1"/>
</dbReference>
<evidence type="ECO:0000256" key="1">
    <source>
        <dbReference type="ARBA" id="ARBA00022786"/>
    </source>
</evidence>
<dbReference type="PROSITE" id="PS51649">
    <property type="entry name" value="NPH3"/>
    <property type="match status" value="1"/>
</dbReference>
<dbReference type="Proteomes" id="UP001163823">
    <property type="component" value="Chromosome 10"/>
</dbReference>
<protein>
    <submittedName>
        <fullName evidence="6">BTB/POZ domain-containing protein family</fullName>
    </submittedName>
</protein>
<comment type="caution">
    <text evidence="6">The sequence shown here is derived from an EMBL/GenBank/DDBJ whole genome shotgun (WGS) entry which is preliminary data.</text>
</comment>
<comment type="similarity">
    <text evidence="2">Belongs to the NPH3 family.</text>
</comment>
<name>A0AAD7LAZ9_QUISA</name>
<feature type="compositionally biased region" description="Low complexity" evidence="4">
    <location>
        <begin position="170"/>
        <end position="196"/>
    </location>
</feature>